<sequence length="96" mass="10506">MHKVHCKVLALGPEGSTFKTPLHEDPLHVAPVHAKSDARAPWINHPPLGVVRKFGVGVRAQISSSSSDHDSKLRGPSQNCTRVASKWDVNITKLNR</sequence>
<gene>
    <name evidence="1" type="ORF">AVEN_17872_1</name>
</gene>
<evidence type="ECO:0000313" key="2">
    <source>
        <dbReference type="Proteomes" id="UP000499080"/>
    </source>
</evidence>
<organism evidence="1 2">
    <name type="scientific">Araneus ventricosus</name>
    <name type="common">Orbweaver spider</name>
    <name type="synonym">Epeira ventricosa</name>
    <dbReference type="NCBI Taxonomy" id="182803"/>
    <lineage>
        <taxon>Eukaryota</taxon>
        <taxon>Metazoa</taxon>
        <taxon>Ecdysozoa</taxon>
        <taxon>Arthropoda</taxon>
        <taxon>Chelicerata</taxon>
        <taxon>Arachnida</taxon>
        <taxon>Araneae</taxon>
        <taxon>Araneomorphae</taxon>
        <taxon>Entelegynae</taxon>
        <taxon>Araneoidea</taxon>
        <taxon>Araneidae</taxon>
        <taxon>Araneus</taxon>
    </lineage>
</organism>
<keyword evidence="2" id="KW-1185">Reference proteome</keyword>
<dbReference type="EMBL" id="BGPR01003302">
    <property type="protein sequence ID" value="GBM86325.1"/>
    <property type="molecule type" value="Genomic_DNA"/>
</dbReference>
<name>A0A4Y2J8Q5_ARAVE</name>
<protein>
    <submittedName>
        <fullName evidence="1">Uncharacterized protein</fullName>
    </submittedName>
</protein>
<comment type="caution">
    <text evidence="1">The sequence shown here is derived from an EMBL/GenBank/DDBJ whole genome shotgun (WGS) entry which is preliminary data.</text>
</comment>
<dbReference type="Proteomes" id="UP000499080">
    <property type="component" value="Unassembled WGS sequence"/>
</dbReference>
<reference evidence="1 2" key="1">
    <citation type="journal article" date="2019" name="Sci. Rep.">
        <title>Orb-weaving spider Araneus ventricosus genome elucidates the spidroin gene catalogue.</title>
        <authorList>
            <person name="Kono N."/>
            <person name="Nakamura H."/>
            <person name="Ohtoshi R."/>
            <person name="Moran D.A.P."/>
            <person name="Shinohara A."/>
            <person name="Yoshida Y."/>
            <person name="Fujiwara M."/>
            <person name="Mori M."/>
            <person name="Tomita M."/>
            <person name="Arakawa K."/>
        </authorList>
    </citation>
    <scope>NUCLEOTIDE SEQUENCE [LARGE SCALE GENOMIC DNA]</scope>
</reference>
<accession>A0A4Y2J8Q5</accession>
<proteinExistence type="predicted"/>
<evidence type="ECO:0000313" key="1">
    <source>
        <dbReference type="EMBL" id="GBM86325.1"/>
    </source>
</evidence>
<dbReference type="AlphaFoldDB" id="A0A4Y2J8Q5"/>